<dbReference type="CDD" id="cd00198">
    <property type="entry name" value="vWFA"/>
    <property type="match status" value="1"/>
</dbReference>
<feature type="chain" id="PRO_5002302954" evidence="1">
    <location>
        <begin position="30"/>
        <end position="1441"/>
    </location>
</feature>
<evidence type="ECO:0000256" key="1">
    <source>
        <dbReference type="SAM" id="SignalP"/>
    </source>
</evidence>
<dbReference type="KEGG" id="lpk:LACPI_1305"/>
<name>A0A0D6DWZ3_9LACT</name>
<evidence type="ECO:0000313" key="3">
    <source>
        <dbReference type="EMBL" id="CEN28505.1"/>
    </source>
</evidence>
<dbReference type="SUPFAM" id="SSF53474">
    <property type="entry name" value="alpha/beta-Hydrolases"/>
    <property type="match status" value="1"/>
</dbReference>
<keyword evidence="1" id="KW-0732">Signal</keyword>
<dbReference type="HOGENOM" id="CLU_251838_0_0_9"/>
<accession>A0A0D6DWZ3</accession>
<dbReference type="RefSeq" id="WP_047915629.1">
    <property type="nucleotide sequence ID" value="NZ_LN774769.1"/>
</dbReference>
<dbReference type="Gene3D" id="3.40.50.1820">
    <property type="entry name" value="alpha/beta hydrolase"/>
    <property type="match status" value="1"/>
</dbReference>
<dbReference type="Pfam" id="PF01764">
    <property type="entry name" value="Lipase_3"/>
    <property type="match status" value="1"/>
</dbReference>
<dbReference type="PROSITE" id="PS50234">
    <property type="entry name" value="VWFA"/>
    <property type="match status" value="1"/>
</dbReference>
<dbReference type="InterPro" id="IPR002035">
    <property type="entry name" value="VWF_A"/>
</dbReference>
<organism evidence="3 4">
    <name type="scientific">Pseudolactococcus piscium MKFS47</name>
    <dbReference type="NCBI Taxonomy" id="297352"/>
    <lineage>
        <taxon>Bacteria</taxon>
        <taxon>Bacillati</taxon>
        <taxon>Bacillota</taxon>
        <taxon>Bacilli</taxon>
        <taxon>Lactobacillales</taxon>
        <taxon>Streptococcaceae</taxon>
        <taxon>Pseudolactococcus</taxon>
    </lineage>
</organism>
<dbReference type="Gene3D" id="3.40.50.410">
    <property type="entry name" value="von Willebrand factor, type A domain"/>
    <property type="match status" value="1"/>
</dbReference>
<dbReference type="Pfam" id="PF18998">
    <property type="entry name" value="Flg_new_2"/>
    <property type="match status" value="1"/>
</dbReference>
<gene>
    <name evidence="3" type="ORF">LACPI_1305</name>
</gene>
<dbReference type="SUPFAM" id="SSF53300">
    <property type="entry name" value="vWA-like"/>
    <property type="match status" value="1"/>
</dbReference>
<feature type="signal peptide" evidence="1">
    <location>
        <begin position="1"/>
        <end position="29"/>
    </location>
</feature>
<evidence type="ECO:0000313" key="4">
    <source>
        <dbReference type="Proteomes" id="UP000033166"/>
    </source>
</evidence>
<proteinExistence type="predicted"/>
<dbReference type="Pfam" id="PF20585">
    <property type="entry name" value="Pectate_lyase_5"/>
    <property type="match status" value="1"/>
</dbReference>
<sequence length="1441" mass="158902">MKKQRQKILAWLLGLLVTMLLVVSGSAGANANAPDKSGVDWDRYVSSNPTKFEEKTREKSPSAFSVQQIPITKGIPDLSQPKLGRSLSAKARYTVLVIDTSGSMSGKPMVTAKAAASKFVKQMLASQGENDIAIVGFSDRGTAYSAFSRDTETLDAAINNMGANGGTATDQGLLVAESLFKGLDKTDVIKNIVVLSDGEPNSETDALKVADRLKADKQNIYSLGFFHNLSGAGLTRARTFMDRLQNAGYYDVTSSDALDFEFDKISDDINERSNIFKYPSSDKQSKKSDTSAVYYYKDAYFKKTGYQYNEQLATMSLSLALSAFGSLDVGTDYENKSNNAKNMLSEIGFTAIKTNDWFSKKPSQDSIGVIAGHKKIKEAGKPYTLIALAIRGGGYESEWASNFTIGKDGDHTGFSQAGDQVLDFLKKEYIEVNGISGDIKLWITGYSRAGATANLVAGKIDEGVTLANCSLKRSDLYAYTFEAPAGAKQKKEVNIKTGIYKNIFNTVNLNDPVPRVAPKEWDFTRYGVDQVLPTKERTNEKSYARVSQNMQNRFTYLAPTTPYLIDEFAMKKIKWSEILNGKNPFSFTAPQSIFLDDFISVIATETFKNRTTYAKQYQATFRQIVASQNGLDDKPGLQIILKKLFDMVVFQKQEALKNIFIPKNLEIWVKNQLAEEGVSYEVEDIKPLMSLINSIVRHPVMLYTLKTQGESIAQGHMPELCLSWLQSQDNNYVTGGKASFSSGNYRIIRINCPVDVQVYNSDNTLVSEIINDEPQAVSSLVSAINENGEKLLYLPPDGDYTVKTRGTADGKMSYSINEYSYEVGEVRKVQNYDDLPLEKEKVYVGQVPAYSASALAQGSENGTDTAYSLKDEAANKVLTPSVDLAGEAAVAAKFTVTATSQNETQGVGFGGGEFQVGSFVQLTALPNEGNSFIGWYQDGKHVSSEPVYRFRVGETVTLIARFKPETSQATKAYNQAHGNFDPDKQVIEAGDWSTFIAAYQNEAVTKIVLTKDIVDASPSGAKGPTNYKRRKSIEIDGQTHRLTLKQYHSLQTSEQANTYTEQVAGKQVNRSLFYMHDISLIQNLNGTGAKSGDYSSLAFVGALDSGKSTGKKDDKRKSDQTKNWYFRFGNIETEKADNKTNNLGLTRLVTAYGSEVTLYGQMKLRTTAENMYVGALIVEDGTIWTGVSDDQDTSLVWFTLSGQKDTTGQSEALSIGENCQIDLKNTKYGKSYPAFYGNYKQAVIGKQTKVTIEMLGNAWRFDQNGSALVIKDGAALNLKTTGKSKVLQFGGTAYLSKGVRDCTLKVEPGGSLFISGETSRLTGASVIDFSGRYDAKNCTIELDQPKAYDFTNKNKSRFTSRQSVLNLRHDSNQFRIKNADIAVWRTDRKVSEVDKQVASQKIEKAKAFVLIGNKQNKHSQDILKIADFKSLKGKEIRRIGN</sequence>
<dbReference type="EMBL" id="LN774769">
    <property type="protein sequence ID" value="CEN28505.1"/>
    <property type="molecule type" value="Genomic_DNA"/>
</dbReference>
<dbReference type="InterPro" id="IPR002921">
    <property type="entry name" value="Fungal_lipase-type"/>
</dbReference>
<reference evidence="4" key="1">
    <citation type="submission" date="2015-01" db="EMBL/GenBank/DDBJ databases">
        <authorList>
            <person name="Andreevskaya M."/>
        </authorList>
    </citation>
    <scope>NUCLEOTIDE SEQUENCE [LARGE SCALE GENOMIC DNA]</scope>
    <source>
        <strain evidence="4">MKFS47</strain>
    </source>
</reference>
<dbReference type="Pfam" id="PF00092">
    <property type="entry name" value="VWA"/>
    <property type="match status" value="1"/>
</dbReference>
<dbReference type="InterPro" id="IPR036465">
    <property type="entry name" value="vWFA_dom_sf"/>
</dbReference>
<dbReference type="SMART" id="SM00327">
    <property type="entry name" value="VWA"/>
    <property type="match status" value="1"/>
</dbReference>
<evidence type="ECO:0000259" key="2">
    <source>
        <dbReference type="PROSITE" id="PS50234"/>
    </source>
</evidence>
<dbReference type="InterPro" id="IPR046776">
    <property type="entry name" value="Pectate_lyase_5"/>
</dbReference>
<protein>
    <submittedName>
        <fullName evidence="3">Surface protein, vWFA/lipase domains-containing</fullName>
    </submittedName>
</protein>
<dbReference type="InterPro" id="IPR044060">
    <property type="entry name" value="Bacterial_rp_domain"/>
</dbReference>
<dbReference type="Proteomes" id="UP000033166">
    <property type="component" value="Chromosome I"/>
</dbReference>
<dbReference type="GO" id="GO:0006629">
    <property type="term" value="P:lipid metabolic process"/>
    <property type="evidence" value="ECO:0007669"/>
    <property type="project" value="InterPro"/>
</dbReference>
<feature type="domain" description="VWFA" evidence="2">
    <location>
        <begin position="93"/>
        <end position="265"/>
    </location>
</feature>
<dbReference type="InterPro" id="IPR029058">
    <property type="entry name" value="AB_hydrolase_fold"/>
</dbReference>
<dbReference type="STRING" id="1364.LP2241_30305"/>